<feature type="domain" description="Oxidoreductase molybdopterin-binding" evidence="2">
    <location>
        <begin position="279"/>
        <end position="425"/>
    </location>
</feature>
<keyword evidence="1" id="KW-0472">Membrane</keyword>
<dbReference type="Gene3D" id="3.90.420.10">
    <property type="entry name" value="Oxidoreductase, molybdopterin-binding domain"/>
    <property type="match status" value="1"/>
</dbReference>
<dbReference type="PANTHER" id="PTHR43032">
    <property type="entry name" value="PROTEIN-METHIONINE-SULFOXIDE REDUCTASE"/>
    <property type="match status" value="1"/>
</dbReference>
<dbReference type="PANTHER" id="PTHR43032:SF4">
    <property type="entry name" value="OXIDOREDUCTASE MOLYBDOPTERIN-BINDING DOMAIN-CONTAINING PROTEIN"/>
    <property type="match status" value="1"/>
</dbReference>
<dbReference type="EMBL" id="JAAOIW010000020">
    <property type="protein sequence ID" value="NHN34588.1"/>
    <property type="molecule type" value="Genomic_DNA"/>
</dbReference>
<evidence type="ECO:0000313" key="4">
    <source>
        <dbReference type="Proteomes" id="UP001165962"/>
    </source>
</evidence>
<dbReference type="InterPro" id="IPR036374">
    <property type="entry name" value="OxRdtase_Mopterin-bd_sf"/>
</dbReference>
<feature type="transmembrane region" description="Helical" evidence="1">
    <location>
        <begin position="21"/>
        <end position="39"/>
    </location>
</feature>
<evidence type="ECO:0000313" key="3">
    <source>
        <dbReference type="EMBL" id="NHN34588.1"/>
    </source>
</evidence>
<feature type="transmembrane region" description="Helical" evidence="1">
    <location>
        <begin position="118"/>
        <end position="140"/>
    </location>
</feature>
<dbReference type="InterPro" id="IPR000572">
    <property type="entry name" value="OxRdtase_Mopterin-bd_dom"/>
</dbReference>
<feature type="transmembrane region" description="Helical" evidence="1">
    <location>
        <begin position="51"/>
        <end position="72"/>
    </location>
</feature>
<feature type="transmembrane region" description="Helical" evidence="1">
    <location>
        <begin position="92"/>
        <end position="112"/>
    </location>
</feature>
<keyword evidence="1" id="KW-1133">Transmembrane helix</keyword>
<dbReference type="SUPFAM" id="SSF56524">
    <property type="entry name" value="Oxidoreductase molybdopterin-binding domain"/>
    <property type="match status" value="1"/>
</dbReference>
<evidence type="ECO:0000256" key="1">
    <source>
        <dbReference type="SAM" id="Phobius"/>
    </source>
</evidence>
<evidence type="ECO:0000259" key="2">
    <source>
        <dbReference type="Pfam" id="PF00174"/>
    </source>
</evidence>
<name>A0ABX0JIN6_9BACL</name>
<proteinExistence type="predicted"/>
<accession>A0ABX0JIN6</accession>
<dbReference type="SUPFAM" id="SSF81342">
    <property type="entry name" value="Transmembrane di-heme cytochromes"/>
    <property type="match status" value="1"/>
</dbReference>
<reference evidence="3" key="1">
    <citation type="submission" date="2020-03" db="EMBL/GenBank/DDBJ databases">
        <title>Draft sequencing of Paenibacilllus sp. S3N08.</title>
        <authorList>
            <person name="Kim D.-U."/>
        </authorList>
    </citation>
    <scope>NUCLEOTIDE SEQUENCE</scope>
    <source>
        <strain evidence="3">S3N08</strain>
    </source>
</reference>
<dbReference type="RefSeq" id="WP_166155740.1">
    <property type="nucleotide sequence ID" value="NZ_JAAOIW010000020.1"/>
</dbReference>
<sequence>MDRVREWLKEPYGKKLLRLHKWNAWIVLLLALTGVILYVPSIRGDLGAFRVFLKQAHIVFGIASVLLIALYLPLIPKHWKQLKNKMKQRWNLGIVVFLLVGWSLTGLVLWQFRSLPPAWANASLVLHDLFTWVGIPYALYHSISRSRWLKSMKADEQKAARLQQAEKRMAGGIAAVDVGAVAGADGKMSPQRFVEFLKSAPISRATFLRTLVGLLLVFGIGPAFYRWMKTISDTGGTQLDKIYAADANRMLPAPVALADSNPPIGGGGKGEFRIYTVTEIPSFSSENWQFAISGLVDKPISWNWEQFMQLKRKVQVSDFHCVTGWSVYQVTWEGIPLSEMLQMAGVKSTAGYAKMYSGDKVYTDCLSLEQVKMEDVMVAVLMDGKPIPDKLGGPVRLVVPKMYAYKSVKWLQAIELIDKEHIGYWEVRGYDNDAWVNGKGTL</sequence>
<organism evidence="3 4">
    <name type="scientific">Paenibacillus agricola</name>
    <dbReference type="NCBI Taxonomy" id="2716264"/>
    <lineage>
        <taxon>Bacteria</taxon>
        <taxon>Bacillati</taxon>
        <taxon>Bacillota</taxon>
        <taxon>Bacilli</taxon>
        <taxon>Bacillales</taxon>
        <taxon>Paenibacillaceae</taxon>
        <taxon>Paenibacillus</taxon>
    </lineage>
</organism>
<dbReference type="Pfam" id="PF00174">
    <property type="entry name" value="Oxidored_molyb"/>
    <property type="match status" value="1"/>
</dbReference>
<keyword evidence="1" id="KW-0812">Transmembrane</keyword>
<protein>
    <submittedName>
        <fullName evidence="3">Molybdopterin-dependent oxidoreductase</fullName>
    </submittedName>
</protein>
<dbReference type="Proteomes" id="UP001165962">
    <property type="component" value="Unassembled WGS sequence"/>
</dbReference>
<dbReference type="InterPro" id="IPR016174">
    <property type="entry name" value="Di-haem_cyt_TM"/>
</dbReference>
<feature type="transmembrane region" description="Helical" evidence="1">
    <location>
        <begin position="207"/>
        <end position="228"/>
    </location>
</feature>
<keyword evidence="4" id="KW-1185">Reference proteome</keyword>
<comment type="caution">
    <text evidence="3">The sequence shown here is derived from an EMBL/GenBank/DDBJ whole genome shotgun (WGS) entry which is preliminary data.</text>
</comment>
<gene>
    <name evidence="3" type="ORF">G9U52_32905</name>
</gene>